<dbReference type="Gene3D" id="2.60.40.10">
    <property type="entry name" value="Immunoglobulins"/>
    <property type="match status" value="2"/>
</dbReference>
<keyword evidence="4" id="KW-0572">Peptidoglycan-anchor</keyword>
<dbReference type="InterPro" id="IPR041033">
    <property type="entry name" value="SpaA_PFL_dom_1"/>
</dbReference>
<evidence type="ECO:0000256" key="5">
    <source>
        <dbReference type="SAM" id="MobiDB-lite"/>
    </source>
</evidence>
<dbReference type="EMBL" id="FUXI01000002">
    <property type="protein sequence ID" value="SJZ39790.1"/>
    <property type="molecule type" value="Genomic_DNA"/>
</dbReference>
<organism evidence="10 11">
    <name type="scientific">Pilibacter termitis</name>
    <dbReference type="NCBI Taxonomy" id="263852"/>
    <lineage>
        <taxon>Bacteria</taxon>
        <taxon>Bacillati</taxon>
        <taxon>Bacillota</taxon>
        <taxon>Bacilli</taxon>
        <taxon>Lactobacillales</taxon>
        <taxon>Enterococcaceae</taxon>
        <taxon>Pilibacter</taxon>
    </lineage>
</organism>
<feature type="domain" description="Gram-positive cocci surface proteins LPxTG" evidence="7">
    <location>
        <begin position="524"/>
        <end position="561"/>
    </location>
</feature>
<evidence type="ECO:0000259" key="9">
    <source>
        <dbReference type="Pfam" id="PF17802"/>
    </source>
</evidence>
<dbReference type="InterPro" id="IPR013783">
    <property type="entry name" value="Ig-like_fold"/>
</dbReference>
<evidence type="ECO:0000259" key="7">
    <source>
        <dbReference type="Pfam" id="PF00746"/>
    </source>
</evidence>
<evidence type="ECO:0000313" key="10">
    <source>
        <dbReference type="EMBL" id="SJZ39790.1"/>
    </source>
</evidence>
<evidence type="ECO:0000256" key="4">
    <source>
        <dbReference type="ARBA" id="ARBA00023088"/>
    </source>
</evidence>
<keyword evidence="6" id="KW-0812">Transmembrane</keyword>
<gene>
    <name evidence="10" type="ORF">SAMN02745116_00174</name>
</gene>
<evidence type="ECO:0000256" key="2">
    <source>
        <dbReference type="ARBA" id="ARBA00022525"/>
    </source>
</evidence>
<dbReference type="InterPro" id="IPR019931">
    <property type="entry name" value="LPXTG_anchor"/>
</dbReference>
<dbReference type="Pfam" id="PF16555">
    <property type="entry name" value="GramPos_pilinD1"/>
    <property type="match status" value="1"/>
</dbReference>
<dbReference type="Pfam" id="PF00746">
    <property type="entry name" value="Gram_pos_anchor"/>
    <property type="match status" value="1"/>
</dbReference>
<feature type="domain" description="Gram-positive pilin subunit D1 N-terminal" evidence="8">
    <location>
        <begin position="34"/>
        <end position="206"/>
    </location>
</feature>
<accession>A0A1T4KBI0</accession>
<dbReference type="NCBIfam" id="NF033902">
    <property type="entry name" value="iso_D2_wall_anc"/>
    <property type="match status" value="1"/>
</dbReference>
<dbReference type="InterPro" id="IPR032364">
    <property type="entry name" value="GramPos_pilinD1_N"/>
</dbReference>
<keyword evidence="6" id="KW-1133">Transmembrane helix</keyword>
<dbReference type="Gene3D" id="2.60.40.740">
    <property type="match status" value="1"/>
</dbReference>
<keyword evidence="3" id="KW-0732">Signal</keyword>
<feature type="domain" description="SpaA-like prealbumin fold" evidence="9">
    <location>
        <begin position="394"/>
        <end position="489"/>
    </location>
</feature>
<dbReference type="InterPro" id="IPR048052">
    <property type="entry name" value="FM1-like"/>
</dbReference>
<name>A0A1T4KBI0_9ENTE</name>
<dbReference type="RefSeq" id="WP_078806152.1">
    <property type="nucleotide sequence ID" value="NZ_FUXI01000002.1"/>
</dbReference>
<evidence type="ECO:0000256" key="3">
    <source>
        <dbReference type="ARBA" id="ARBA00022729"/>
    </source>
</evidence>
<dbReference type="Pfam" id="PF17802">
    <property type="entry name" value="SpaA"/>
    <property type="match status" value="1"/>
</dbReference>
<keyword evidence="11" id="KW-1185">Reference proteome</keyword>
<evidence type="ECO:0000259" key="8">
    <source>
        <dbReference type="Pfam" id="PF16555"/>
    </source>
</evidence>
<keyword evidence="6" id="KW-0472">Membrane</keyword>
<dbReference type="AlphaFoldDB" id="A0A1T4KBI0"/>
<evidence type="ECO:0000256" key="1">
    <source>
        <dbReference type="ARBA" id="ARBA00022512"/>
    </source>
</evidence>
<feature type="transmembrane region" description="Helical" evidence="6">
    <location>
        <begin position="536"/>
        <end position="556"/>
    </location>
</feature>
<reference evidence="11" key="1">
    <citation type="submission" date="2017-02" db="EMBL/GenBank/DDBJ databases">
        <authorList>
            <person name="Varghese N."/>
            <person name="Submissions S."/>
        </authorList>
    </citation>
    <scope>NUCLEOTIDE SEQUENCE [LARGE SCALE GENOMIC DNA]</scope>
    <source>
        <strain evidence="11">ATCC BAA-1030</strain>
    </source>
</reference>
<protein>
    <submittedName>
        <fullName evidence="10">LPXTG-motif cell wall anchor domain-containing protein/fimbrial isopeptide formation D2 domain-containing protein</fullName>
    </submittedName>
</protein>
<dbReference type="InterPro" id="IPR026466">
    <property type="entry name" value="Fim_isopep_form_D2_dom"/>
</dbReference>
<keyword evidence="1" id="KW-0134">Cell wall</keyword>
<proteinExistence type="predicted"/>
<feature type="region of interest" description="Disordered" evidence="5">
    <location>
        <begin position="119"/>
        <end position="141"/>
    </location>
</feature>
<evidence type="ECO:0000313" key="11">
    <source>
        <dbReference type="Proteomes" id="UP000190328"/>
    </source>
</evidence>
<dbReference type="Proteomes" id="UP000190328">
    <property type="component" value="Unassembled WGS sequence"/>
</dbReference>
<evidence type="ECO:0000256" key="6">
    <source>
        <dbReference type="SAM" id="Phobius"/>
    </source>
</evidence>
<dbReference type="NCBIfam" id="TIGR01167">
    <property type="entry name" value="LPXTG_anchor"/>
    <property type="match status" value="1"/>
</dbReference>
<dbReference type="NCBIfam" id="TIGR04226">
    <property type="entry name" value="RrgB_K2N_iso_D2"/>
    <property type="match status" value="1"/>
</dbReference>
<keyword evidence="2" id="KW-0964">Secreted</keyword>
<dbReference type="OrthoDB" id="2249722at2"/>
<sequence length="571" mass="62306">MNNQQKKLGLVSVVAVCLFMAMIFLPTKTFADVAFEIHKVENASAPNYDNNGYEEPSGLDVSKPMAGAKFTVVDLTSDFYGSYMQTYLDAHSGAKRAEVYEAYVAMLKLENNTEIKARGSVVGSESGPTEPEHGVVTIPNIPETSGGKDAIYAVLETTPPPNNISVEEWETATMVVGSVPTIVALPMYGDDGTTKLETIKLYPKNEVGGIEKVLGDGTENSPYKNVQIGKGIYYTIKFKVPNDVGTKLANGHYKYRIIDVVDIPGVGLTVDRMTIEKIEGEKGTWIGSQARDDNYADFDVLSFPELYSEPLIGNGRATAGFVFEYNPDKVTSPSAIKWEDLAGATITVSVDGHINHEADVNESIKNKTRYSVWQDDDTVIVPGEDEVESFTQMYKFKKNDSVTGAPLAGATFKISVLNEVGGEEELSFVEETAGVYHVADSTESGVPTLSVNENGELIIKGLDADVTYTITETNAPAGYRLDTTPIEFRPMTKEQLEFQSYDRFGELSESGNYVDGFHNIYNVSETVLPTTGGKGFIVFTVASLSLLGISAVFFMMKRKVKALAKVEDENK</sequence>
<dbReference type="STRING" id="263852.SAMN02745116_00174"/>